<dbReference type="Proteomes" id="UP000179807">
    <property type="component" value="Unassembled WGS sequence"/>
</dbReference>
<keyword evidence="3" id="KW-1185">Reference proteome</keyword>
<accession>A0A1J4JHK6</accession>
<comment type="caution">
    <text evidence="2">The sequence shown here is derived from an EMBL/GenBank/DDBJ whole genome shotgun (WGS) entry which is preliminary data.</text>
</comment>
<dbReference type="VEuPathDB" id="TrichDB:TRFO_37026"/>
<dbReference type="GeneID" id="94845894"/>
<name>A0A1J4JHK6_9EUKA</name>
<dbReference type="EMBL" id="MLAK01001155">
    <property type="protein sequence ID" value="OHS96748.1"/>
    <property type="molecule type" value="Genomic_DNA"/>
</dbReference>
<organism evidence="2 3">
    <name type="scientific">Tritrichomonas foetus</name>
    <dbReference type="NCBI Taxonomy" id="1144522"/>
    <lineage>
        <taxon>Eukaryota</taxon>
        <taxon>Metamonada</taxon>
        <taxon>Parabasalia</taxon>
        <taxon>Tritrichomonadida</taxon>
        <taxon>Tritrichomonadidae</taxon>
        <taxon>Tritrichomonas</taxon>
    </lineage>
</organism>
<keyword evidence="1" id="KW-0175">Coiled coil</keyword>
<evidence type="ECO:0000256" key="1">
    <source>
        <dbReference type="SAM" id="Coils"/>
    </source>
</evidence>
<proteinExistence type="predicted"/>
<reference evidence="2" key="1">
    <citation type="submission" date="2016-10" db="EMBL/GenBank/DDBJ databases">
        <authorList>
            <person name="Benchimol M."/>
            <person name="Almeida L.G."/>
            <person name="Vasconcelos A.T."/>
            <person name="Perreira-Neves A."/>
            <person name="Rosa I.A."/>
            <person name="Tasca T."/>
            <person name="Bogo M.R."/>
            <person name="de Souza W."/>
        </authorList>
    </citation>
    <scope>NUCLEOTIDE SEQUENCE [LARGE SCALE GENOMIC DNA]</scope>
    <source>
        <strain evidence="2">K</strain>
    </source>
</reference>
<feature type="coiled-coil region" evidence="1">
    <location>
        <begin position="61"/>
        <end position="102"/>
    </location>
</feature>
<evidence type="ECO:0000313" key="3">
    <source>
        <dbReference type="Proteomes" id="UP000179807"/>
    </source>
</evidence>
<dbReference type="RefSeq" id="XP_068349885.1">
    <property type="nucleotide sequence ID" value="XM_068511190.1"/>
</dbReference>
<gene>
    <name evidence="2" type="ORF">TRFO_37026</name>
</gene>
<protein>
    <submittedName>
        <fullName evidence="2">Uncharacterized protein</fullName>
    </submittedName>
</protein>
<evidence type="ECO:0000313" key="2">
    <source>
        <dbReference type="EMBL" id="OHS96748.1"/>
    </source>
</evidence>
<sequence length="116" mass="13757">MSQNKHLPICPEIDRIDSNIHKYFQAFQLEESDQDTKIIFDQDVLTEVLKVQELIDHNIEIEKIRKDKESQKRSIASIDNQIQNERHNNELLQNEKNKLRRDIVSDLEALSDLYKA</sequence>
<dbReference type="AlphaFoldDB" id="A0A1J4JHK6"/>